<feature type="non-terminal residue" evidence="3">
    <location>
        <position position="1"/>
    </location>
</feature>
<protein>
    <submittedName>
        <fullName evidence="3">Uncharacterized protein</fullName>
    </submittedName>
</protein>
<dbReference type="AlphaFoldDB" id="A0A0K8T2G6"/>
<evidence type="ECO:0000256" key="1">
    <source>
        <dbReference type="SAM" id="MobiDB-lite"/>
    </source>
</evidence>
<dbReference type="EMBL" id="GBRD01006102">
    <property type="protein sequence ID" value="JAG59719.1"/>
    <property type="molecule type" value="Transcribed_RNA"/>
</dbReference>
<keyword evidence="2" id="KW-0812">Transmembrane</keyword>
<evidence type="ECO:0000313" key="3">
    <source>
        <dbReference type="EMBL" id="JAG59719.1"/>
    </source>
</evidence>
<name>A0A0K8T2G6_LYGHE</name>
<feature type="region of interest" description="Disordered" evidence="1">
    <location>
        <begin position="72"/>
        <end position="99"/>
    </location>
</feature>
<proteinExistence type="predicted"/>
<accession>A0A0K8T2G6</accession>
<keyword evidence="2" id="KW-0472">Membrane</keyword>
<feature type="compositionally biased region" description="Low complexity" evidence="1">
    <location>
        <begin position="72"/>
        <end position="93"/>
    </location>
</feature>
<organism evidence="3">
    <name type="scientific">Lygus hesperus</name>
    <name type="common">Western plant bug</name>
    <dbReference type="NCBI Taxonomy" id="30085"/>
    <lineage>
        <taxon>Eukaryota</taxon>
        <taxon>Metazoa</taxon>
        <taxon>Ecdysozoa</taxon>
        <taxon>Arthropoda</taxon>
        <taxon>Hexapoda</taxon>
        <taxon>Insecta</taxon>
        <taxon>Pterygota</taxon>
        <taxon>Neoptera</taxon>
        <taxon>Paraneoptera</taxon>
        <taxon>Hemiptera</taxon>
        <taxon>Heteroptera</taxon>
        <taxon>Panheteroptera</taxon>
        <taxon>Cimicomorpha</taxon>
        <taxon>Miridae</taxon>
        <taxon>Mirini</taxon>
        <taxon>Lygus</taxon>
    </lineage>
</organism>
<reference evidence="3" key="1">
    <citation type="submission" date="2014-09" db="EMBL/GenBank/DDBJ databases">
        <authorList>
            <person name="Magalhaes I.L.F."/>
            <person name="Oliveira U."/>
            <person name="Santos F.R."/>
            <person name="Vidigal T.H.D.A."/>
            <person name="Brescovit A.D."/>
            <person name="Santos A.J."/>
        </authorList>
    </citation>
    <scope>NUCLEOTIDE SEQUENCE</scope>
</reference>
<feature type="transmembrane region" description="Helical" evidence="2">
    <location>
        <begin position="41"/>
        <end position="60"/>
    </location>
</feature>
<sequence length="99" mass="10211">PSFYQTLNLTLRRLQITITLIPNIKLNTKLISRQWRPRSEAAATVAVLIALVVAIVGPAATVRVEGSVAAAGRSAEAATSEVTTAASSTEAATPAGPIS</sequence>
<feature type="non-terminal residue" evidence="3">
    <location>
        <position position="99"/>
    </location>
</feature>
<evidence type="ECO:0000256" key="2">
    <source>
        <dbReference type="SAM" id="Phobius"/>
    </source>
</evidence>
<keyword evidence="2" id="KW-1133">Transmembrane helix</keyword>